<dbReference type="InterPro" id="IPR017684">
    <property type="entry name" value="Phosphono-pyrv_decarboxylase"/>
</dbReference>
<dbReference type="Gene3D" id="3.40.50.970">
    <property type="match status" value="2"/>
</dbReference>
<feature type="domain" description="Thiamine pyrophosphate enzyme N-terminal TPP-binding" evidence="5">
    <location>
        <begin position="4"/>
        <end position="124"/>
    </location>
</feature>
<dbReference type="CDD" id="cd03371">
    <property type="entry name" value="TPP_PpyrDC"/>
    <property type="match status" value="1"/>
</dbReference>
<dbReference type="InterPro" id="IPR000399">
    <property type="entry name" value="TPP-bd_CS"/>
</dbReference>
<dbReference type="InterPro" id="IPR029061">
    <property type="entry name" value="THDP-binding"/>
</dbReference>
<comment type="caution">
    <text evidence="6">The sequence shown here is derived from an EMBL/GenBank/DDBJ whole genome shotgun (WGS) entry which is preliminary data.</text>
</comment>
<proteinExistence type="predicted"/>
<dbReference type="SUPFAM" id="SSF52518">
    <property type="entry name" value="Thiamin diphosphate-binding fold (THDP-binding)"/>
    <property type="match status" value="2"/>
</dbReference>
<dbReference type="NCBIfam" id="TIGR03297">
    <property type="entry name" value="Ppyr-DeCO2ase"/>
    <property type="match status" value="1"/>
</dbReference>
<dbReference type="Proteomes" id="UP000824118">
    <property type="component" value="Unassembled WGS sequence"/>
</dbReference>
<dbReference type="InterPro" id="IPR051818">
    <property type="entry name" value="TPP_dependent_decarboxylase"/>
</dbReference>
<evidence type="ECO:0000259" key="5">
    <source>
        <dbReference type="Pfam" id="PF02776"/>
    </source>
</evidence>
<reference evidence="6" key="2">
    <citation type="journal article" date="2021" name="PeerJ">
        <title>Extensive microbial diversity within the chicken gut microbiome revealed by metagenomics and culture.</title>
        <authorList>
            <person name="Gilroy R."/>
            <person name="Ravi A."/>
            <person name="Getino M."/>
            <person name="Pursley I."/>
            <person name="Horton D.L."/>
            <person name="Alikhan N.F."/>
            <person name="Baker D."/>
            <person name="Gharbi K."/>
            <person name="Hall N."/>
            <person name="Watson M."/>
            <person name="Adriaenssens E.M."/>
            <person name="Foster-Nyarko E."/>
            <person name="Jarju S."/>
            <person name="Secka A."/>
            <person name="Antonio M."/>
            <person name="Oren A."/>
            <person name="Chaudhuri R.R."/>
            <person name="La Ragione R."/>
            <person name="Hildebrand F."/>
            <person name="Pallen M.J."/>
        </authorList>
    </citation>
    <scope>NUCLEOTIDE SEQUENCE</scope>
    <source>
        <strain evidence="6">ChiGjej1B1-1684</strain>
    </source>
</reference>
<keyword evidence="1" id="KW-0210">Decarboxylase</keyword>
<dbReference type="PANTHER" id="PTHR42818">
    <property type="entry name" value="SULFOPYRUVATE DECARBOXYLASE SUBUNIT ALPHA"/>
    <property type="match status" value="1"/>
</dbReference>
<evidence type="ECO:0000256" key="1">
    <source>
        <dbReference type="ARBA" id="ARBA00022793"/>
    </source>
</evidence>
<dbReference type="CDD" id="cd07035">
    <property type="entry name" value="TPP_PYR_POX_like"/>
    <property type="match status" value="1"/>
</dbReference>
<accession>A0A9D1S8H4</accession>
<keyword evidence="2" id="KW-0786">Thiamine pyrophosphate</keyword>
<dbReference type="Pfam" id="PF02776">
    <property type="entry name" value="TPP_enzyme_N"/>
    <property type="match status" value="1"/>
</dbReference>
<dbReference type="GO" id="GO:0000287">
    <property type="term" value="F:magnesium ion binding"/>
    <property type="evidence" value="ECO:0007669"/>
    <property type="project" value="InterPro"/>
</dbReference>
<reference evidence="6" key="1">
    <citation type="submission" date="2020-10" db="EMBL/GenBank/DDBJ databases">
        <authorList>
            <person name="Gilroy R."/>
        </authorList>
    </citation>
    <scope>NUCLEOTIDE SEQUENCE</scope>
    <source>
        <strain evidence="6">ChiGjej1B1-1684</strain>
    </source>
</reference>
<evidence type="ECO:0000256" key="2">
    <source>
        <dbReference type="ARBA" id="ARBA00023052"/>
    </source>
</evidence>
<organism evidence="6 7">
    <name type="scientific">Candidatus Limousia pullorum</name>
    <dbReference type="NCBI Taxonomy" id="2840860"/>
    <lineage>
        <taxon>Bacteria</taxon>
        <taxon>Bacillati</taxon>
        <taxon>Bacillota</taxon>
        <taxon>Clostridia</taxon>
        <taxon>Eubacteriales</taxon>
        <taxon>Oscillospiraceae</taxon>
        <taxon>Oscillospiraceae incertae sedis</taxon>
        <taxon>Candidatus Limousia</taxon>
    </lineage>
</organism>
<sequence>MRASYFCKKLSELGIDTVSGVPDSLLKNFCEYLDKSQNGETDDGIKFKHFTAENEGGAAGICAGAYLATGRPACLYMQNSGIGNVVNPICSLFHRDVYDIPLLMLVGWRGEPGVKDEPQHVFQGKATIKLLEDMDIETFVVSKDTTDEEVNELFETLGKLLKDNRQCAVVVKKGTFVDEKSRAKTNGRDYVREEAIGDILKLIGENDPVFSTTGKISREVYEQSDKIYGNHSRCFLTVGSMGHTSMIAFGYKANHPEKRVFCIDGDGAVLMHMGSMAFIAEQQPENFVHIVINNNAHESVGGMDTAAKHADFAAIAKDCGYKNVYIAENKEELEKAFAAIENNTELTLIEVRVALGARDDLGRPKETPRENKAVFMGKVNG</sequence>
<dbReference type="Pfam" id="PF02775">
    <property type="entry name" value="TPP_enzyme_C"/>
    <property type="match status" value="1"/>
</dbReference>
<dbReference type="EC" id="4.1.1.82" evidence="6"/>
<name>A0A9D1S8H4_9FIRM</name>
<evidence type="ECO:0000259" key="4">
    <source>
        <dbReference type="Pfam" id="PF02775"/>
    </source>
</evidence>
<feature type="domain" description="Thiamine pyrophosphate enzyme TPP-binding" evidence="4">
    <location>
        <begin position="237"/>
        <end position="351"/>
    </location>
</feature>
<dbReference type="EMBL" id="DVNG01000081">
    <property type="protein sequence ID" value="HIU50422.1"/>
    <property type="molecule type" value="Genomic_DNA"/>
</dbReference>
<dbReference type="GO" id="GO:0033980">
    <property type="term" value="F:phosphonopyruvate decarboxylase activity"/>
    <property type="evidence" value="ECO:0007669"/>
    <property type="project" value="UniProtKB-EC"/>
</dbReference>
<dbReference type="AlphaFoldDB" id="A0A9D1S8H4"/>
<gene>
    <name evidence="6" type="primary">aepY</name>
    <name evidence="6" type="ORF">IAD22_05365</name>
</gene>
<dbReference type="GO" id="GO:0030976">
    <property type="term" value="F:thiamine pyrophosphate binding"/>
    <property type="evidence" value="ECO:0007669"/>
    <property type="project" value="InterPro"/>
</dbReference>
<evidence type="ECO:0000313" key="6">
    <source>
        <dbReference type="EMBL" id="HIU50422.1"/>
    </source>
</evidence>
<dbReference type="InterPro" id="IPR011766">
    <property type="entry name" value="TPP_enzyme_TPP-bd"/>
</dbReference>
<dbReference type="PANTHER" id="PTHR42818:SF1">
    <property type="entry name" value="SULFOPYRUVATE DECARBOXYLASE"/>
    <property type="match status" value="1"/>
</dbReference>
<keyword evidence="3 6" id="KW-0456">Lyase</keyword>
<dbReference type="InterPro" id="IPR012001">
    <property type="entry name" value="Thiamin_PyroP_enz_TPP-bd_dom"/>
</dbReference>
<protein>
    <submittedName>
        <fullName evidence="6">Phosphonopyruvate decarboxylase</fullName>
        <ecNumber evidence="6">4.1.1.82</ecNumber>
    </submittedName>
</protein>
<evidence type="ECO:0000313" key="7">
    <source>
        <dbReference type="Proteomes" id="UP000824118"/>
    </source>
</evidence>
<dbReference type="GO" id="GO:0032923">
    <property type="term" value="P:organic phosphonate biosynthetic process"/>
    <property type="evidence" value="ECO:0007669"/>
    <property type="project" value="InterPro"/>
</dbReference>
<dbReference type="PROSITE" id="PS00187">
    <property type="entry name" value="TPP_ENZYMES"/>
    <property type="match status" value="1"/>
</dbReference>
<evidence type="ECO:0000256" key="3">
    <source>
        <dbReference type="ARBA" id="ARBA00023239"/>
    </source>
</evidence>